<dbReference type="Pfam" id="PF12171">
    <property type="entry name" value="zf-C2H2_jaz"/>
    <property type="match status" value="1"/>
</dbReference>
<evidence type="ECO:0000256" key="10">
    <source>
        <dbReference type="PROSITE-ProRule" id="PRU00042"/>
    </source>
</evidence>
<organism evidence="13 14">
    <name type="scientific">Hepatospora eriocheir</name>
    <dbReference type="NCBI Taxonomy" id="1081669"/>
    <lineage>
        <taxon>Eukaryota</taxon>
        <taxon>Fungi</taxon>
        <taxon>Fungi incertae sedis</taxon>
        <taxon>Microsporidia</taxon>
        <taxon>Hepatosporidae</taxon>
        <taxon>Hepatospora</taxon>
    </lineage>
</organism>
<dbReference type="GO" id="GO:0005737">
    <property type="term" value="C:cytoplasm"/>
    <property type="evidence" value="ECO:0007669"/>
    <property type="project" value="UniProtKB-SubCell"/>
</dbReference>
<dbReference type="EMBL" id="LVKB01000044">
    <property type="protein sequence ID" value="ORD97056.1"/>
    <property type="molecule type" value="Genomic_DNA"/>
</dbReference>
<dbReference type="Gene3D" id="3.30.160.60">
    <property type="entry name" value="Classic Zinc Finger"/>
    <property type="match status" value="1"/>
</dbReference>
<name>A0A1X0QBA4_9MICR</name>
<evidence type="ECO:0000259" key="12">
    <source>
        <dbReference type="PROSITE" id="PS50157"/>
    </source>
</evidence>
<evidence type="ECO:0000256" key="6">
    <source>
        <dbReference type="ARBA" id="ARBA00022771"/>
    </source>
</evidence>
<dbReference type="OrthoDB" id="24683at2759"/>
<evidence type="ECO:0000256" key="8">
    <source>
        <dbReference type="ARBA" id="ARBA00023242"/>
    </source>
</evidence>
<dbReference type="VEuPathDB" id="MicrosporidiaDB:A0H76_1453"/>
<sequence length="102" mass="12397">MGRNCTKKKGKSRNTKRIQHGFIKRHGLRQIDLIKTVKYTEEKLEEFRERDLNFLCEKCDRFFKDENTLNVHYKTKSHKKRLKQWNEPFHTQEDAERAAGLF</sequence>
<feature type="region of interest" description="Disordered" evidence="11">
    <location>
        <begin position="1"/>
        <end position="20"/>
    </location>
</feature>
<evidence type="ECO:0000256" key="11">
    <source>
        <dbReference type="SAM" id="MobiDB-lite"/>
    </source>
</evidence>
<evidence type="ECO:0000256" key="9">
    <source>
        <dbReference type="ARBA" id="ARBA00038064"/>
    </source>
</evidence>
<gene>
    <name evidence="13" type="primary">ZN593</name>
    <name evidence="13" type="ORF">HERIO_1044</name>
</gene>
<dbReference type="GO" id="GO:0042254">
    <property type="term" value="P:ribosome biogenesis"/>
    <property type="evidence" value="ECO:0007669"/>
    <property type="project" value="UniProtKB-KW"/>
</dbReference>
<keyword evidence="3" id="KW-0963">Cytoplasm</keyword>
<dbReference type="GO" id="GO:0003676">
    <property type="term" value="F:nucleic acid binding"/>
    <property type="evidence" value="ECO:0007669"/>
    <property type="project" value="InterPro"/>
</dbReference>
<accession>A0A1X0QBA4</accession>
<evidence type="ECO:0000256" key="7">
    <source>
        <dbReference type="ARBA" id="ARBA00022833"/>
    </source>
</evidence>
<dbReference type="GO" id="GO:0008270">
    <property type="term" value="F:zinc ion binding"/>
    <property type="evidence" value="ECO:0007669"/>
    <property type="project" value="UniProtKB-KW"/>
</dbReference>
<reference evidence="13 14" key="1">
    <citation type="journal article" date="2017" name="Environ. Microbiol.">
        <title>Decay of the glycolytic pathway and adaptation to intranuclear parasitism within Enterocytozoonidae microsporidia.</title>
        <authorList>
            <person name="Wiredu Boakye D."/>
            <person name="Jaroenlak P."/>
            <person name="Prachumwat A."/>
            <person name="Williams T.A."/>
            <person name="Bateman K.S."/>
            <person name="Itsathitphaisarn O."/>
            <person name="Sritunyalucksana K."/>
            <person name="Paszkiewicz K.H."/>
            <person name="Moore K.A."/>
            <person name="Stentiford G.D."/>
            <person name="Williams B.A."/>
        </authorList>
    </citation>
    <scope>NUCLEOTIDE SEQUENCE [LARGE SCALE GENOMIC DNA]</scope>
    <source>
        <strain evidence="13 14">GB1</strain>
    </source>
</reference>
<dbReference type="InterPro" id="IPR022755">
    <property type="entry name" value="Znf_C2H2_jaz"/>
</dbReference>
<feature type="domain" description="C2H2-type" evidence="12">
    <location>
        <begin position="54"/>
        <end position="81"/>
    </location>
</feature>
<feature type="region of interest" description="Disordered" evidence="11">
    <location>
        <begin position="82"/>
        <end position="102"/>
    </location>
</feature>
<evidence type="ECO:0000313" key="14">
    <source>
        <dbReference type="Proteomes" id="UP000192356"/>
    </source>
</evidence>
<dbReference type="InterPro" id="IPR013087">
    <property type="entry name" value="Znf_C2H2_type"/>
</dbReference>
<evidence type="ECO:0000256" key="1">
    <source>
        <dbReference type="ARBA" id="ARBA00004123"/>
    </source>
</evidence>
<dbReference type="AlphaFoldDB" id="A0A1X0QBA4"/>
<dbReference type="Proteomes" id="UP000192356">
    <property type="component" value="Unassembled WGS sequence"/>
</dbReference>
<dbReference type="InterPro" id="IPR003604">
    <property type="entry name" value="Matrin/U1-like-C_Znf_C2H2"/>
</dbReference>
<keyword evidence="14" id="KW-1185">Reference proteome</keyword>
<dbReference type="InterPro" id="IPR051879">
    <property type="entry name" value="C2H2-ZF_Maturation_Protein"/>
</dbReference>
<dbReference type="SUPFAM" id="SSF57667">
    <property type="entry name" value="beta-beta-alpha zinc fingers"/>
    <property type="match status" value="1"/>
</dbReference>
<evidence type="ECO:0000256" key="2">
    <source>
        <dbReference type="ARBA" id="ARBA00004496"/>
    </source>
</evidence>
<dbReference type="PANTHER" id="PTHR46095">
    <property type="entry name" value="ZINC FINGER PROTEIN 593"/>
    <property type="match status" value="1"/>
</dbReference>
<proteinExistence type="inferred from homology"/>
<comment type="subcellular location">
    <subcellularLocation>
        <location evidence="2">Cytoplasm</location>
    </subcellularLocation>
    <subcellularLocation>
        <location evidence="1">Nucleus</location>
    </subcellularLocation>
</comment>
<protein>
    <submittedName>
        <fullName evidence="13">ZN593</fullName>
    </submittedName>
</protein>
<evidence type="ECO:0000313" key="13">
    <source>
        <dbReference type="EMBL" id="ORD97056.1"/>
    </source>
</evidence>
<evidence type="ECO:0000256" key="4">
    <source>
        <dbReference type="ARBA" id="ARBA00022517"/>
    </source>
</evidence>
<evidence type="ECO:0000256" key="5">
    <source>
        <dbReference type="ARBA" id="ARBA00022723"/>
    </source>
</evidence>
<dbReference type="VEuPathDB" id="MicrosporidiaDB:HERIO_1044"/>
<evidence type="ECO:0000256" key="3">
    <source>
        <dbReference type="ARBA" id="ARBA00022490"/>
    </source>
</evidence>
<comment type="caution">
    <text evidence="13">The sequence shown here is derived from an EMBL/GenBank/DDBJ whole genome shotgun (WGS) entry which is preliminary data.</text>
</comment>
<dbReference type="SMART" id="SM00451">
    <property type="entry name" value="ZnF_U1"/>
    <property type="match status" value="1"/>
</dbReference>
<keyword evidence="7" id="KW-0862">Zinc</keyword>
<dbReference type="PANTHER" id="PTHR46095:SF1">
    <property type="entry name" value="ZINC FINGER PROTEIN 593"/>
    <property type="match status" value="1"/>
</dbReference>
<dbReference type="GO" id="GO:0005634">
    <property type="term" value="C:nucleus"/>
    <property type="evidence" value="ECO:0007669"/>
    <property type="project" value="UniProtKB-SubCell"/>
</dbReference>
<dbReference type="InterPro" id="IPR036236">
    <property type="entry name" value="Znf_C2H2_sf"/>
</dbReference>
<comment type="similarity">
    <text evidence="9">Belongs to the ZNF593/BUD20 C2H2-type zinc-finger protein family.</text>
</comment>
<feature type="compositionally biased region" description="Basic and acidic residues" evidence="11">
    <location>
        <begin position="90"/>
        <end position="102"/>
    </location>
</feature>
<dbReference type="PROSITE" id="PS00028">
    <property type="entry name" value="ZINC_FINGER_C2H2_1"/>
    <property type="match status" value="1"/>
</dbReference>
<keyword evidence="8" id="KW-0539">Nucleus</keyword>
<dbReference type="PROSITE" id="PS50157">
    <property type="entry name" value="ZINC_FINGER_C2H2_2"/>
    <property type="match status" value="1"/>
</dbReference>
<keyword evidence="6 10" id="KW-0863">Zinc-finger</keyword>
<keyword evidence="5" id="KW-0479">Metal-binding</keyword>
<keyword evidence="4" id="KW-0690">Ribosome biogenesis</keyword>